<gene>
    <name evidence="1" type="ORF">EZS27_021631</name>
</gene>
<comment type="caution">
    <text evidence="1">The sequence shown here is derived from an EMBL/GenBank/DDBJ whole genome shotgun (WGS) entry which is preliminary data.</text>
</comment>
<proteinExistence type="predicted"/>
<sequence>MMKKGAFYIQDFIGQNIDITNSLSFIISQALQIKFIQIPSGKKRFRKIPELLITHFNDCEKGIPRFSASS</sequence>
<organism evidence="1">
    <name type="scientific">termite gut metagenome</name>
    <dbReference type="NCBI Taxonomy" id="433724"/>
    <lineage>
        <taxon>unclassified sequences</taxon>
        <taxon>metagenomes</taxon>
        <taxon>organismal metagenomes</taxon>
    </lineage>
</organism>
<name>A0A5J4R6G1_9ZZZZ</name>
<protein>
    <submittedName>
        <fullName evidence="1">Uncharacterized protein</fullName>
    </submittedName>
</protein>
<accession>A0A5J4R6G1</accession>
<dbReference type="AlphaFoldDB" id="A0A5J4R6G1"/>
<evidence type="ECO:0000313" key="1">
    <source>
        <dbReference type="EMBL" id="KAA6329576.1"/>
    </source>
</evidence>
<reference evidence="1" key="1">
    <citation type="submission" date="2019-03" db="EMBL/GenBank/DDBJ databases">
        <title>Single cell metagenomics reveals metabolic interactions within the superorganism composed of flagellate Streblomastix strix and complex community of Bacteroidetes bacteria on its surface.</title>
        <authorList>
            <person name="Treitli S.C."/>
            <person name="Kolisko M."/>
            <person name="Husnik F."/>
            <person name="Keeling P."/>
            <person name="Hampl V."/>
        </authorList>
    </citation>
    <scope>NUCLEOTIDE SEQUENCE</scope>
    <source>
        <strain evidence="1">STM</strain>
    </source>
</reference>
<dbReference type="EMBL" id="SNRY01001625">
    <property type="protein sequence ID" value="KAA6329576.1"/>
    <property type="molecule type" value="Genomic_DNA"/>
</dbReference>